<evidence type="ECO:0000256" key="3">
    <source>
        <dbReference type="ARBA" id="ARBA00022692"/>
    </source>
</evidence>
<dbReference type="PROSITE" id="PS00216">
    <property type="entry name" value="SUGAR_TRANSPORT_1"/>
    <property type="match status" value="1"/>
</dbReference>
<evidence type="ECO:0000313" key="9">
    <source>
        <dbReference type="Proteomes" id="UP000029734"/>
    </source>
</evidence>
<reference evidence="8 9" key="2">
    <citation type="submission" date="2014-10" db="EMBL/GenBank/DDBJ databases">
        <title>Comparative genomics of the Paenibacillus odorifer group.</title>
        <authorList>
            <person name="Tsai Y.-C."/>
            <person name="Martin N."/>
            <person name="Korlach J."/>
            <person name="Wiedmann M."/>
        </authorList>
    </citation>
    <scope>NUCLEOTIDE SEQUENCE [LARGE SCALE GENOMIC DNA]</scope>
    <source>
        <strain evidence="8 9">DSM 18334</strain>
    </source>
</reference>
<keyword evidence="4 6" id="KW-1133">Transmembrane helix</keyword>
<dbReference type="GO" id="GO:0022857">
    <property type="term" value="F:transmembrane transporter activity"/>
    <property type="evidence" value="ECO:0007669"/>
    <property type="project" value="InterPro"/>
</dbReference>
<protein>
    <submittedName>
        <fullName evidence="8">MFS transporter</fullName>
    </submittedName>
</protein>
<dbReference type="InterPro" id="IPR020846">
    <property type="entry name" value="MFS_dom"/>
</dbReference>
<evidence type="ECO:0000256" key="4">
    <source>
        <dbReference type="ARBA" id="ARBA00022989"/>
    </source>
</evidence>
<dbReference type="PANTHER" id="PTHR23530:SF1">
    <property type="entry name" value="PERMEASE, MAJOR FACILITATOR SUPERFAMILY-RELATED"/>
    <property type="match status" value="1"/>
</dbReference>
<feature type="transmembrane region" description="Helical" evidence="6">
    <location>
        <begin position="365"/>
        <end position="388"/>
    </location>
</feature>
<feature type="transmembrane region" description="Helical" evidence="6">
    <location>
        <begin position="91"/>
        <end position="111"/>
    </location>
</feature>
<sequence>MKPHKVFYSVSFFQFFMREITGTTLILFLLSKGLSLETSNYLLVIYFLSVFLFEVPTGAIADKYGRKISVVLGLICFLIYSIFFMQANELWLLIFAQIFGGLAICLQSGALESWVVETSEHSVEDLFTTANSIQYISGIFCGLLGALLATYHYSLPWIVSIISTIITITLCLCFMNENNTIARHNANSNLLIIIRESVRIGINNKAIWIIFFIGLFISFSNSAGNTFQQPRLVGLSEQGIWIMGIIKAAYSLCMTLGSYLIRKLYRKYSDIYILMLSCAMIGIWLTLAGALNSFYPVLVTFLIYEVGRGMYPAAKQIFLNKRISNEYRSTLLSLDSAISQLGMCIGLIVTGIISRKFINIKSDQAPIQISWIICGGIALIPIVLLLLFKINTKGNRQLIGNQNFKS</sequence>
<dbReference type="InterPro" id="IPR053160">
    <property type="entry name" value="MFS_DHA3_Transporter"/>
</dbReference>
<keyword evidence="3 6" id="KW-0812">Transmembrane</keyword>
<keyword evidence="5 6" id="KW-0472">Membrane</keyword>
<comment type="subcellular location">
    <subcellularLocation>
        <location evidence="1">Cell membrane</location>
        <topology evidence="1">Multi-pass membrane protein</topology>
    </subcellularLocation>
</comment>
<evidence type="ECO:0000313" key="8">
    <source>
        <dbReference type="EMBL" id="KGE18820.1"/>
    </source>
</evidence>
<dbReference type="InterPro" id="IPR005829">
    <property type="entry name" value="Sugar_transporter_CS"/>
</dbReference>
<dbReference type="STRING" id="268407.PWYN_05155"/>
<dbReference type="InterPro" id="IPR011701">
    <property type="entry name" value="MFS"/>
</dbReference>
<dbReference type="Proteomes" id="UP000029734">
    <property type="component" value="Unassembled WGS sequence"/>
</dbReference>
<reference evidence="8 9" key="1">
    <citation type="submission" date="2014-08" db="EMBL/GenBank/DDBJ databases">
        <authorList>
            <person name="den Bakker H.C."/>
        </authorList>
    </citation>
    <scope>NUCLEOTIDE SEQUENCE [LARGE SCALE GENOMIC DNA]</scope>
    <source>
        <strain evidence="8 9">DSM 18334</strain>
    </source>
</reference>
<feature type="transmembrane region" description="Helical" evidence="6">
    <location>
        <begin position="41"/>
        <end position="61"/>
    </location>
</feature>
<keyword evidence="2" id="KW-0813">Transport</keyword>
<dbReference type="eggNOG" id="COG2814">
    <property type="taxonomic scope" value="Bacteria"/>
</dbReference>
<dbReference type="Gene3D" id="1.20.1250.20">
    <property type="entry name" value="MFS general substrate transporter like domains"/>
    <property type="match status" value="1"/>
</dbReference>
<dbReference type="Pfam" id="PF07690">
    <property type="entry name" value="MFS_1"/>
    <property type="match status" value="1"/>
</dbReference>
<feature type="transmembrane region" description="Helical" evidence="6">
    <location>
        <begin position="332"/>
        <end position="353"/>
    </location>
</feature>
<dbReference type="PANTHER" id="PTHR23530">
    <property type="entry name" value="TRANSPORT PROTEIN-RELATED"/>
    <property type="match status" value="1"/>
</dbReference>
<feature type="transmembrane region" description="Helical" evidence="6">
    <location>
        <begin position="157"/>
        <end position="175"/>
    </location>
</feature>
<feature type="transmembrane region" description="Helical" evidence="6">
    <location>
        <begin position="268"/>
        <end position="287"/>
    </location>
</feature>
<feature type="transmembrane region" description="Helical" evidence="6">
    <location>
        <begin position="293"/>
        <end position="311"/>
    </location>
</feature>
<dbReference type="AlphaFoldDB" id="A0A098M8E3"/>
<proteinExistence type="predicted"/>
<feature type="transmembrane region" description="Helical" evidence="6">
    <location>
        <begin position="202"/>
        <end position="220"/>
    </location>
</feature>
<dbReference type="OrthoDB" id="9816124at2"/>
<evidence type="ECO:0000259" key="7">
    <source>
        <dbReference type="PROSITE" id="PS50850"/>
    </source>
</evidence>
<accession>A0A098M8E3</accession>
<evidence type="ECO:0000256" key="2">
    <source>
        <dbReference type="ARBA" id="ARBA00022448"/>
    </source>
</evidence>
<keyword evidence="9" id="KW-1185">Reference proteome</keyword>
<name>A0A098M8E3_9BACL</name>
<dbReference type="SUPFAM" id="SSF103473">
    <property type="entry name" value="MFS general substrate transporter"/>
    <property type="match status" value="1"/>
</dbReference>
<feature type="transmembrane region" description="Helical" evidence="6">
    <location>
        <begin position="7"/>
        <end position="29"/>
    </location>
</feature>
<comment type="caution">
    <text evidence="8">The sequence shown here is derived from an EMBL/GenBank/DDBJ whole genome shotgun (WGS) entry which is preliminary data.</text>
</comment>
<feature type="transmembrane region" description="Helical" evidence="6">
    <location>
        <begin position="240"/>
        <end position="261"/>
    </location>
</feature>
<feature type="domain" description="Major facilitator superfamily (MFS) profile" evidence="7">
    <location>
        <begin position="1"/>
        <end position="393"/>
    </location>
</feature>
<dbReference type="EMBL" id="JQCR01000002">
    <property type="protein sequence ID" value="KGE18820.1"/>
    <property type="molecule type" value="Genomic_DNA"/>
</dbReference>
<dbReference type="GO" id="GO:0005886">
    <property type="term" value="C:plasma membrane"/>
    <property type="evidence" value="ECO:0007669"/>
    <property type="project" value="UniProtKB-SubCell"/>
</dbReference>
<feature type="transmembrane region" description="Helical" evidence="6">
    <location>
        <begin position="132"/>
        <end position="151"/>
    </location>
</feature>
<organism evidence="8 9">
    <name type="scientific">Paenibacillus wynnii</name>
    <dbReference type="NCBI Taxonomy" id="268407"/>
    <lineage>
        <taxon>Bacteria</taxon>
        <taxon>Bacillati</taxon>
        <taxon>Bacillota</taxon>
        <taxon>Bacilli</taxon>
        <taxon>Bacillales</taxon>
        <taxon>Paenibacillaceae</taxon>
        <taxon>Paenibacillus</taxon>
    </lineage>
</organism>
<dbReference type="PROSITE" id="PS50850">
    <property type="entry name" value="MFS"/>
    <property type="match status" value="1"/>
</dbReference>
<feature type="transmembrane region" description="Helical" evidence="6">
    <location>
        <begin position="68"/>
        <end position="85"/>
    </location>
</feature>
<gene>
    <name evidence="8" type="ORF">PWYN_05155</name>
</gene>
<evidence type="ECO:0000256" key="1">
    <source>
        <dbReference type="ARBA" id="ARBA00004651"/>
    </source>
</evidence>
<evidence type="ECO:0000256" key="5">
    <source>
        <dbReference type="ARBA" id="ARBA00023136"/>
    </source>
</evidence>
<evidence type="ECO:0000256" key="6">
    <source>
        <dbReference type="SAM" id="Phobius"/>
    </source>
</evidence>
<dbReference type="InterPro" id="IPR036259">
    <property type="entry name" value="MFS_trans_sf"/>
</dbReference>